<gene>
    <name evidence="1" type="ORF">O181_082762</name>
</gene>
<name>A0A9Q3FT64_9BASI</name>
<keyword evidence="2" id="KW-1185">Reference proteome</keyword>
<proteinExistence type="predicted"/>
<comment type="caution">
    <text evidence="1">The sequence shown here is derived from an EMBL/GenBank/DDBJ whole genome shotgun (WGS) entry which is preliminary data.</text>
</comment>
<protein>
    <submittedName>
        <fullName evidence="1">Uncharacterized protein</fullName>
    </submittedName>
</protein>
<evidence type="ECO:0000313" key="1">
    <source>
        <dbReference type="EMBL" id="MBW0543047.1"/>
    </source>
</evidence>
<dbReference type="Proteomes" id="UP000765509">
    <property type="component" value="Unassembled WGS sequence"/>
</dbReference>
<dbReference type="EMBL" id="AVOT02047775">
    <property type="protein sequence ID" value="MBW0543047.1"/>
    <property type="molecule type" value="Genomic_DNA"/>
</dbReference>
<organism evidence="1 2">
    <name type="scientific">Austropuccinia psidii MF-1</name>
    <dbReference type="NCBI Taxonomy" id="1389203"/>
    <lineage>
        <taxon>Eukaryota</taxon>
        <taxon>Fungi</taxon>
        <taxon>Dikarya</taxon>
        <taxon>Basidiomycota</taxon>
        <taxon>Pucciniomycotina</taxon>
        <taxon>Pucciniomycetes</taxon>
        <taxon>Pucciniales</taxon>
        <taxon>Sphaerophragmiaceae</taxon>
        <taxon>Austropuccinia</taxon>
    </lineage>
</organism>
<reference evidence="1" key="1">
    <citation type="submission" date="2021-03" db="EMBL/GenBank/DDBJ databases">
        <title>Draft genome sequence of rust myrtle Austropuccinia psidii MF-1, a brazilian biotype.</title>
        <authorList>
            <person name="Quecine M.C."/>
            <person name="Pachon D.M.R."/>
            <person name="Bonatelli M.L."/>
            <person name="Correr F.H."/>
            <person name="Franceschini L.M."/>
            <person name="Leite T.F."/>
            <person name="Margarido G.R.A."/>
            <person name="Almeida C.A."/>
            <person name="Ferrarezi J.A."/>
            <person name="Labate C.A."/>
        </authorList>
    </citation>
    <scope>NUCLEOTIDE SEQUENCE</scope>
    <source>
        <strain evidence="1">MF-1</strain>
    </source>
</reference>
<dbReference type="AlphaFoldDB" id="A0A9Q3FT64"/>
<accession>A0A9Q3FT64</accession>
<evidence type="ECO:0000313" key="2">
    <source>
        <dbReference type="Proteomes" id="UP000765509"/>
    </source>
</evidence>
<sequence length="144" mass="15748">MARQENIETTSTATIVLFLSTLQKAKNLANDQKQAITPKEAPKKGYRCDYDRRQSVTQGQGSVNEAQTDILCHSEADDTSLPSERAGTITRTLSGPLKSQDKGLQQCLAAKRLPDPCSSVEKLQELLPDCEKISGPSQYLLAQP</sequence>